<protein>
    <recommendedName>
        <fullName evidence="7">WD repeat-containing protein 18</fullName>
    </recommendedName>
</protein>
<dbReference type="SMART" id="SM00320">
    <property type="entry name" value="WD40"/>
    <property type="match status" value="5"/>
</dbReference>
<evidence type="ECO:0000313" key="6">
    <source>
        <dbReference type="Proteomes" id="UP001152759"/>
    </source>
</evidence>
<feature type="region of interest" description="Disordered" evidence="4">
    <location>
        <begin position="419"/>
        <end position="457"/>
    </location>
</feature>
<reference evidence="5" key="1">
    <citation type="submission" date="2021-12" db="EMBL/GenBank/DDBJ databases">
        <authorList>
            <person name="King R."/>
        </authorList>
    </citation>
    <scope>NUCLEOTIDE SEQUENCE</scope>
</reference>
<organism evidence="5 6">
    <name type="scientific">Bemisia tabaci</name>
    <name type="common">Sweetpotato whitefly</name>
    <name type="synonym">Aleurodes tabaci</name>
    <dbReference type="NCBI Taxonomy" id="7038"/>
    <lineage>
        <taxon>Eukaryota</taxon>
        <taxon>Metazoa</taxon>
        <taxon>Ecdysozoa</taxon>
        <taxon>Arthropoda</taxon>
        <taxon>Hexapoda</taxon>
        <taxon>Insecta</taxon>
        <taxon>Pterygota</taxon>
        <taxon>Neoptera</taxon>
        <taxon>Paraneoptera</taxon>
        <taxon>Hemiptera</taxon>
        <taxon>Sternorrhyncha</taxon>
        <taxon>Aleyrodoidea</taxon>
        <taxon>Aleyrodidae</taxon>
        <taxon>Aleyrodinae</taxon>
        <taxon>Bemisia</taxon>
    </lineage>
</organism>
<dbReference type="PROSITE" id="PS50294">
    <property type="entry name" value="WD_REPEATS_REGION"/>
    <property type="match status" value="2"/>
</dbReference>
<name>A0A9N9ZZ72_BEMTA</name>
<dbReference type="EMBL" id="OU963862">
    <property type="protein sequence ID" value="CAH0380683.1"/>
    <property type="molecule type" value="Genomic_DNA"/>
</dbReference>
<dbReference type="PANTHER" id="PTHR18763:SF0">
    <property type="entry name" value="WD REPEAT-CONTAINING PROTEIN 18"/>
    <property type="match status" value="1"/>
</dbReference>
<dbReference type="GO" id="GO:0006364">
    <property type="term" value="P:rRNA processing"/>
    <property type="evidence" value="ECO:0007669"/>
    <property type="project" value="TreeGrafter"/>
</dbReference>
<dbReference type="KEGG" id="btab:109038994"/>
<dbReference type="GO" id="GO:0120330">
    <property type="term" value="C:rixosome complex"/>
    <property type="evidence" value="ECO:0007669"/>
    <property type="project" value="TreeGrafter"/>
</dbReference>
<feature type="repeat" description="WD" evidence="3">
    <location>
        <begin position="275"/>
        <end position="316"/>
    </location>
</feature>
<dbReference type="AlphaFoldDB" id="A0A9N9ZZ72"/>
<evidence type="ECO:0000313" key="5">
    <source>
        <dbReference type="EMBL" id="CAH0380683.1"/>
    </source>
</evidence>
<dbReference type="InterPro" id="IPR001680">
    <property type="entry name" value="WD40_rpt"/>
</dbReference>
<keyword evidence="1 3" id="KW-0853">WD repeat</keyword>
<dbReference type="GO" id="GO:0005656">
    <property type="term" value="C:nuclear pre-replicative complex"/>
    <property type="evidence" value="ECO:0007669"/>
    <property type="project" value="TreeGrafter"/>
</dbReference>
<gene>
    <name evidence="5" type="ORF">BEMITA_LOCUS408</name>
</gene>
<dbReference type="Proteomes" id="UP001152759">
    <property type="component" value="Chromosome 1"/>
</dbReference>
<dbReference type="Gene3D" id="2.130.10.10">
    <property type="entry name" value="YVTN repeat-like/Quinoprotein amine dehydrogenase"/>
    <property type="match status" value="3"/>
</dbReference>
<evidence type="ECO:0000256" key="4">
    <source>
        <dbReference type="SAM" id="MobiDB-lite"/>
    </source>
</evidence>
<dbReference type="InterPro" id="IPR015943">
    <property type="entry name" value="WD40/YVTN_repeat-like_dom_sf"/>
</dbReference>
<dbReference type="Pfam" id="PF00400">
    <property type="entry name" value="WD40"/>
    <property type="match status" value="2"/>
</dbReference>
<keyword evidence="2" id="KW-0677">Repeat</keyword>
<accession>A0A9N9ZZ72</accession>
<evidence type="ECO:0000256" key="3">
    <source>
        <dbReference type="PROSITE-ProRule" id="PRU00221"/>
    </source>
</evidence>
<evidence type="ECO:0000256" key="2">
    <source>
        <dbReference type="ARBA" id="ARBA00022737"/>
    </source>
</evidence>
<proteinExistence type="predicted"/>
<sequence>MSIIEAVVSSDGKGGAVVWEPQGGTVLMSYKGAAPCNPHALSFLGQDYLLAVEKGKPLITVWRINSQEKETSIRLLCPGRITSMQASPDALYIAVGIEDKLHIYQVASGCLLAVASSHFQPITVIRWSKDSSFIATGGEDGMVCFWPLSHLVAQNSLTVGSTSSNQMFAGQSDPKYNWSDHSLPVSDIFITYGGSRARLISVSADRFCKVYDLANGTQLVSINFDSRLTAVTLDPIEATIFVGTSSGTIHSFSIREPPRTKDYLVGEKDPNIGTLIGHTKAITGLSMSIDGSKLVSGSNDEMVKLWHVRSGQCLRTLYQKGPVTNILFTMVPKSMNSPTFHPLIILRPFGKSSDMDSGSNQVCIEVLMKDDLITPETYVTKSTLDFSNEESSELQKELRRVKKINSQLFQFAMKKILHQNNEKEDSPQEIKETQSLTNGNISEVVEKSEKRNKKRKH</sequence>
<dbReference type="InterPro" id="IPR045227">
    <property type="entry name" value="WDR18/Ipi3/RID3"/>
</dbReference>
<dbReference type="InterPro" id="IPR036322">
    <property type="entry name" value="WD40_repeat_dom_sf"/>
</dbReference>
<dbReference type="PROSITE" id="PS50082">
    <property type="entry name" value="WD_REPEATS_2"/>
    <property type="match status" value="2"/>
</dbReference>
<evidence type="ECO:0000256" key="1">
    <source>
        <dbReference type="ARBA" id="ARBA00022574"/>
    </source>
</evidence>
<feature type="compositionally biased region" description="Basic and acidic residues" evidence="4">
    <location>
        <begin position="420"/>
        <end position="432"/>
    </location>
</feature>
<keyword evidence="6" id="KW-1185">Reference proteome</keyword>
<feature type="repeat" description="WD" evidence="3">
    <location>
        <begin position="115"/>
        <end position="146"/>
    </location>
</feature>
<evidence type="ECO:0008006" key="7">
    <source>
        <dbReference type="Google" id="ProtNLM"/>
    </source>
</evidence>
<dbReference type="PANTHER" id="PTHR18763">
    <property type="entry name" value="WD-REPEAT PROTEIN 18"/>
    <property type="match status" value="1"/>
</dbReference>
<dbReference type="SUPFAM" id="SSF50978">
    <property type="entry name" value="WD40 repeat-like"/>
    <property type="match status" value="1"/>
</dbReference>
<dbReference type="GO" id="GO:0006261">
    <property type="term" value="P:DNA-templated DNA replication"/>
    <property type="evidence" value="ECO:0007669"/>
    <property type="project" value="TreeGrafter"/>
</dbReference>